<dbReference type="InterPro" id="IPR035965">
    <property type="entry name" value="PAS-like_dom_sf"/>
</dbReference>
<dbReference type="PROSITE" id="PS50043">
    <property type="entry name" value="HTH_LUXR_2"/>
    <property type="match status" value="1"/>
</dbReference>
<evidence type="ECO:0000259" key="5">
    <source>
        <dbReference type="PROSITE" id="PS50112"/>
    </source>
</evidence>
<gene>
    <name evidence="6" type="ORF">SAMN06296052_10856</name>
</gene>
<dbReference type="Pfam" id="PF00196">
    <property type="entry name" value="GerE"/>
    <property type="match status" value="1"/>
</dbReference>
<dbReference type="CDD" id="cd00130">
    <property type="entry name" value="PAS"/>
    <property type="match status" value="1"/>
</dbReference>
<evidence type="ECO:0000313" key="6">
    <source>
        <dbReference type="EMBL" id="SNS52942.1"/>
    </source>
</evidence>
<dbReference type="SMART" id="SM00421">
    <property type="entry name" value="HTH_LUXR"/>
    <property type="match status" value="1"/>
</dbReference>
<keyword evidence="7" id="KW-1185">Reference proteome</keyword>
<dbReference type="AlphaFoldDB" id="A0A239F9W3"/>
<dbReference type="PANTHER" id="PTHR44688:SF16">
    <property type="entry name" value="DNA-BINDING TRANSCRIPTIONAL ACTIVATOR DEVR_DOSR"/>
    <property type="match status" value="1"/>
</dbReference>
<evidence type="ECO:0000256" key="1">
    <source>
        <dbReference type="ARBA" id="ARBA00023015"/>
    </source>
</evidence>
<evidence type="ECO:0000256" key="2">
    <source>
        <dbReference type="ARBA" id="ARBA00023125"/>
    </source>
</evidence>
<dbReference type="EMBL" id="FZOQ01000008">
    <property type="protein sequence ID" value="SNS52942.1"/>
    <property type="molecule type" value="Genomic_DNA"/>
</dbReference>
<keyword evidence="2" id="KW-0238">DNA-binding</keyword>
<feature type="domain" description="PAS" evidence="5">
    <location>
        <begin position="27"/>
        <end position="88"/>
    </location>
</feature>
<evidence type="ECO:0000259" key="4">
    <source>
        <dbReference type="PROSITE" id="PS50043"/>
    </source>
</evidence>
<reference evidence="7" key="1">
    <citation type="submission" date="2017-06" db="EMBL/GenBank/DDBJ databases">
        <authorList>
            <person name="Varghese N."/>
            <person name="Submissions S."/>
        </authorList>
    </citation>
    <scope>NUCLEOTIDE SEQUENCE [LARGE SCALE GENOMIC DNA]</scope>
    <source>
        <strain evidence="7">NKM1</strain>
    </source>
</reference>
<dbReference type="CDD" id="cd06170">
    <property type="entry name" value="LuxR_C_like"/>
    <property type="match status" value="1"/>
</dbReference>
<dbReference type="InterPro" id="IPR000792">
    <property type="entry name" value="Tscrpt_reg_LuxR_C"/>
</dbReference>
<keyword evidence="1" id="KW-0805">Transcription regulation</keyword>
<dbReference type="PANTHER" id="PTHR44688">
    <property type="entry name" value="DNA-BINDING TRANSCRIPTIONAL ACTIVATOR DEVR_DOSR"/>
    <property type="match status" value="1"/>
</dbReference>
<dbReference type="InterPro" id="IPR000014">
    <property type="entry name" value="PAS"/>
</dbReference>
<dbReference type="GO" id="GO:0006355">
    <property type="term" value="P:regulation of DNA-templated transcription"/>
    <property type="evidence" value="ECO:0007669"/>
    <property type="project" value="InterPro"/>
</dbReference>
<dbReference type="InterPro" id="IPR036388">
    <property type="entry name" value="WH-like_DNA-bd_sf"/>
</dbReference>
<dbReference type="Gene3D" id="3.30.450.20">
    <property type="entry name" value="PAS domain"/>
    <property type="match status" value="1"/>
</dbReference>
<dbReference type="SUPFAM" id="SSF46894">
    <property type="entry name" value="C-terminal effector domain of the bipartite response regulators"/>
    <property type="match status" value="1"/>
</dbReference>
<protein>
    <submittedName>
        <fullName evidence="6">PAS fold-containing protein</fullName>
    </submittedName>
</protein>
<keyword evidence="3" id="KW-0804">Transcription</keyword>
<dbReference type="GO" id="GO:0003677">
    <property type="term" value="F:DNA binding"/>
    <property type="evidence" value="ECO:0007669"/>
    <property type="project" value="UniProtKB-KW"/>
</dbReference>
<name>A0A239F9W3_9BACT</name>
<dbReference type="Proteomes" id="UP000198432">
    <property type="component" value="Unassembled WGS sequence"/>
</dbReference>
<dbReference type="Pfam" id="PF08447">
    <property type="entry name" value="PAS_3"/>
    <property type="match status" value="1"/>
</dbReference>
<accession>A0A239F9W3</accession>
<dbReference type="InterPro" id="IPR016032">
    <property type="entry name" value="Sig_transdc_resp-reg_C-effctor"/>
</dbReference>
<feature type="domain" description="HTH luxR-type" evidence="4">
    <location>
        <begin position="169"/>
        <end position="234"/>
    </location>
</feature>
<dbReference type="PROSITE" id="PS00622">
    <property type="entry name" value="HTH_LUXR_1"/>
    <property type="match status" value="1"/>
</dbReference>
<dbReference type="PROSITE" id="PS50112">
    <property type="entry name" value="PAS"/>
    <property type="match status" value="1"/>
</dbReference>
<dbReference type="InterPro" id="IPR013655">
    <property type="entry name" value="PAS_fold_3"/>
</dbReference>
<dbReference type="OrthoDB" id="965844at2"/>
<proteinExistence type="predicted"/>
<evidence type="ECO:0000256" key="3">
    <source>
        <dbReference type="ARBA" id="ARBA00023163"/>
    </source>
</evidence>
<evidence type="ECO:0000313" key="7">
    <source>
        <dbReference type="Proteomes" id="UP000198432"/>
    </source>
</evidence>
<dbReference type="SUPFAM" id="SSF55785">
    <property type="entry name" value="PYP-like sensor domain (PAS domain)"/>
    <property type="match status" value="1"/>
</dbReference>
<sequence length="236" mass="26833">MPDDNQTPPTPQSMHEMEKELELLRQKCAFLERVIHGVPANIYVSDLEKGVVWCNKTNEESLGYPLEEIRKMEGMAYMQAILHPDDQQVPGESVDHYQNFSGAEFGGVFRAKHKDEQEYKWYIGWAKAFARNDEGTVKELLCVDVAMSPHMNTEEQLVQALKDNLRLKNKLLIKSLRKREIEILSLICKGYSTKSIAKKLFISENTVSTHRRNIQQKLGTANVAELVNLASEAGLG</sequence>
<dbReference type="PRINTS" id="PR00038">
    <property type="entry name" value="HTHLUXR"/>
</dbReference>
<dbReference type="Gene3D" id="1.10.10.10">
    <property type="entry name" value="Winged helix-like DNA-binding domain superfamily/Winged helix DNA-binding domain"/>
    <property type="match status" value="1"/>
</dbReference>
<organism evidence="6 7">
    <name type="scientific">Pontibacter ummariensis</name>
    <dbReference type="NCBI Taxonomy" id="1610492"/>
    <lineage>
        <taxon>Bacteria</taxon>
        <taxon>Pseudomonadati</taxon>
        <taxon>Bacteroidota</taxon>
        <taxon>Cytophagia</taxon>
        <taxon>Cytophagales</taxon>
        <taxon>Hymenobacteraceae</taxon>
        <taxon>Pontibacter</taxon>
    </lineage>
</organism>